<gene>
    <name evidence="3" type="ORF">T01_5332</name>
    <name evidence="2" type="ORF">T01_9614</name>
</gene>
<evidence type="ECO:0000313" key="4">
    <source>
        <dbReference type="Proteomes" id="UP000054776"/>
    </source>
</evidence>
<dbReference type="Proteomes" id="UP000054776">
    <property type="component" value="Unassembled WGS sequence"/>
</dbReference>
<dbReference type="OrthoDB" id="5931771at2759"/>
<dbReference type="EMBL" id="JYDH01000288">
    <property type="protein sequence ID" value="KRY27066.1"/>
    <property type="molecule type" value="Genomic_DNA"/>
</dbReference>
<evidence type="ECO:0000313" key="2">
    <source>
        <dbReference type="EMBL" id="KRY27066.1"/>
    </source>
</evidence>
<organism evidence="2 4">
    <name type="scientific">Trichinella spiralis</name>
    <name type="common">Trichina worm</name>
    <dbReference type="NCBI Taxonomy" id="6334"/>
    <lineage>
        <taxon>Eukaryota</taxon>
        <taxon>Metazoa</taxon>
        <taxon>Ecdysozoa</taxon>
        <taxon>Nematoda</taxon>
        <taxon>Enoplea</taxon>
        <taxon>Dorylaimia</taxon>
        <taxon>Trichinellida</taxon>
        <taxon>Trichinellidae</taxon>
        <taxon>Trichinella</taxon>
    </lineage>
</organism>
<accession>A0A0V1AR08</accession>
<proteinExistence type="predicted"/>
<feature type="region of interest" description="Disordered" evidence="1">
    <location>
        <begin position="83"/>
        <end position="116"/>
    </location>
</feature>
<sequence>MTRCCWDMRHLAQIRRGTALRIPSRYALKHSHEIFGQSTVVDPKYKIIQRDAGWQSLARRTPKPLRRKVSDTWKCLRQCTKTDMTSEAEASEEQQQRRISAKRRFEDLRNRMLNGR</sequence>
<evidence type="ECO:0000313" key="3">
    <source>
        <dbReference type="EMBL" id="KRY27071.1"/>
    </source>
</evidence>
<evidence type="ECO:0000256" key="1">
    <source>
        <dbReference type="SAM" id="MobiDB-lite"/>
    </source>
</evidence>
<keyword evidence="4" id="KW-1185">Reference proteome</keyword>
<reference evidence="2 4" key="1">
    <citation type="submission" date="2015-01" db="EMBL/GenBank/DDBJ databases">
        <title>Evolution of Trichinella species and genotypes.</title>
        <authorList>
            <person name="Korhonen P.K."/>
            <person name="Edoardo P."/>
            <person name="Giuseppe L.R."/>
            <person name="Gasser R.B."/>
        </authorList>
    </citation>
    <scope>NUCLEOTIDE SEQUENCE [LARGE SCALE GENOMIC DNA]</scope>
    <source>
        <strain evidence="2">ISS3</strain>
    </source>
</reference>
<dbReference type="InParanoid" id="A0A0V1AR08"/>
<protein>
    <submittedName>
        <fullName evidence="2">Uncharacterized protein</fullName>
    </submittedName>
</protein>
<dbReference type="EMBL" id="JYDH01000288">
    <property type="protein sequence ID" value="KRY27071.1"/>
    <property type="molecule type" value="Genomic_DNA"/>
</dbReference>
<dbReference type="AlphaFoldDB" id="A0A0V1AR08"/>
<name>A0A0V1AR08_TRISP</name>
<comment type="caution">
    <text evidence="2">The sequence shown here is derived from an EMBL/GenBank/DDBJ whole genome shotgun (WGS) entry which is preliminary data.</text>
</comment>